<dbReference type="NCBIfam" id="TIGR04416">
    <property type="entry name" value="group_II_RT_mat"/>
    <property type="match status" value="1"/>
</dbReference>
<evidence type="ECO:0000313" key="2">
    <source>
        <dbReference type="EMBL" id="KZD74441.1"/>
    </source>
</evidence>
<dbReference type="EMBL" id="LJKE01000007">
    <property type="protein sequence ID" value="KZD74441.1"/>
    <property type="molecule type" value="Genomic_DNA"/>
</dbReference>
<organism evidence="2 3">
    <name type="scientific">Bacillus cereus</name>
    <dbReference type="NCBI Taxonomy" id="1396"/>
    <lineage>
        <taxon>Bacteria</taxon>
        <taxon>Bacillati</taxon>
        <taxon>Bacillota</taxon>
        <taxon>Bacilli</taxon>
        <taxon>Bacillales</taxon>
        <taxon>Bacillaceae</taxon>
        <taxon>Bacillus</taxon>
        <taxon>Bacillus cereus group</taxon>
    </lineage>
</organism>
<dbReference type="AlphaFoldDB" id="A0A161R9D8"/>
<feature type="domain" description="Reverse transcriptase" evidence="1">
    <location>
        <begin position="107"/>
        <end position="361"/>
    </location>
</feature>
<sequence length="653" mass="76296">MCNSNRLNLRAKSQQKRSCNLVRKLENTLESETELKRTLDKLYSKTKEHMEKKTRIKHTSLLEIAMSKPNIVTAIHSLKSNKGSMTPGVDGKTIQDYLRLSEEKLIELIRGRLTNFKAHLIKRVFIPKANGGQRPLGIPTIEDRIIQQMMKQVLEPVLEAQFFKYSFGFRPERTTYHALERVKVLVHNTGYHWIVEGDIRQFFDKVNHRILIKKLWSMGIKDRRILCLITEFLKAGIFKNIIRNDNGTPQGGILSPLLANVYLHSFDKWVAKQFEEFTTRHEYSKHDHKLRGLKSSNLKPGYLIRYADDWVLVTNNKSHAYRWKTVIKNFLQKELKLELSEEKTRITNIRHKPIEFLGFKYKVVLKGVKGKKKKDKKTRYISQITPSDKKIKRKVKELRATLTSLGKRLSHDKLSNAQLILAYNSKVRGLINYYSYATESPIMDREGYKLRKKTFNLLSRRGGVLHPINKCINLADKYPKRTQKTLAIKTEVGYIGIMHLNLTKMNENLYKQKVQNETPYSPSGRKLIERRKGTKEFSVRLDEITSLSLLEKVRKKLVNSPRYNFEYFMNRGYAFNRDRGKCRITGVPLGKHNLHVHHINPNLPLEEVNKLPNLACVDKEIHKAIHNEVDMSSILNNKEINKLKRFRNKIHAI</sequence>
<dbReference type="InterPro" id="IPR043502">
    <property type="entry name" value="DNA/RNA_pol_sf"/>
</dbReference>
<comment type="caution">
    <text evidence="2">The sequence shown here is derived from an EMBL/GenBank/DDBJ whole genome shotgun (WGS) entry which is preliminary data.</text>
</comment>
<evidence type="ECO:0000259" key="1">
    <source>
        <dbReference type="PROSITE" id="PS50878"/>
    </source>
</evidence>
<dbReference type="PANTHER" id="PTHR34047:SF8">
    <property type="entry name" value="PROTEIN YKFC"/>
    <property type="match status" value="1"/>
</dbReference>
<dbReference type="SUPFAM" id="SSF56672">
    <property type="entry name" value="DNA/RNA polymerases"/>
    <property type="match status" value="1"/>
</dbReference>
<dbReference type="CDD" id="cd01651">
    <property type="entry name" value="RT_G2_intron"/>
    <property type="match status" value="1"/>
</dbReference>
<accession>A0A161R9D8</accession>
<dbReference type="InterPro" id="IPR003615">
    <property type="entry name" value="HNH_nuc"/>
</dbReference>
<dbReference type="GO" id="GO:0003964">
    <property type="term" value="F:RNA-directed DNA polymerase activity"/>
    <property type="evidence" value="ECO:0007669"/>
    <property type="project" value="UniProtKB-KW"/>
</dbReference>
<proteinExistence type="predicted"/>
<keyword evidence="2" id="KW-0808">Transferase</keyword>
<dbReference type="PROSITE" id="PS50878">
    <property type="entry name" value="RT_POL"/>
    <property type="match status" value="1"/>
</dbReference>
<dbReference type="InterPro" id="IPR051083">
    <property type="entry name" value="GrpII_Intron_Splice-Mob/Def"/>
</dbReference>
<dbReference type="InterPro" id="IPR000477">
    <property type="entry name" value="RT_dom"/>
</dbReference>
<reference evidence="2 3" key="1">
    <citation type="submission" date="2015-09" db="EMBL/GenBank/DDBJ databases">
        <title>Bacillus cereus food isolates.</title>
        <authorList>
            <person name="Boekhorst J."/>
        </authorList>
    </citation>
    <scope>NUCLEOTIDE SEQUENCE [LARGE SCALE GENOMIC DNA]</scope>
    <source>
        <strain evidence="2 3">B4088</strain>
    </source>
</reference>
<keyword evidence="2" id="KW-0695">RNA-directed DNA polymerase</keyword>
<protein>
    <submittedName>
        <fullName evidence="2">Retron-type RNA-directed DNA polymerase</fullName>
    </submittedName>
</protein>
<dbReference type="InterPro" id="IPR030931">
    <property type="entry name" value="Group_II_RT_mat"/>
</dbReference>
<gene>
    <name evidence="2" type="ORF">B4088_0046</name>
</gene>
<evidence type="ECO:0000313" key="3">
    <source>
        <dbReference type="Proteomes" id="UP000076482"/>
    </source>
</evidence>
<dbReference type="Proteomes" id="UP000076482">
    <property type="component" value="Unassembled WGS sequence"/>
</dbReference>
<keyword evidence="2" id="KW-0548">Nucleotidyltransferase</keyword>
<dbReference type="CDD" id="cd00085">
    <property type="entry name" value="HNHc"/>
    <property type="match status" value="1"/>
</dbReference>
<name>A0A161R9D8_BACCE</name>
<dbReference type="PATRIC" id="fig|1396.535.peg.5338"/>
<dbReference type="PANTHER" id="PTHR34047">
    <property type="entry name" value="NUCLEAR INTRON MATURASE 1, MITOCHONDRIAL-RELATED"/>
    <property type="match status" value="1"/>
</dbReference>
<dbReference type="Pfam" id="PF00078">
    <property type="entry name" value="RVT_1"/>
    <property type="match status" value="1"/>
</dbReference>